<evidence type="ECO:0000313" key="2">
    <source>
        <dbReference type="EMBL" id="KAA1065382.1"/>
    </source>
</evidence>
<name>A0A5B0LLA1_PUCGR</name>
<protein>
    <submittedName>
        <fullName evidence="2">Uncharacterized protein</fullName>
    </submittedName>
</protein>
<evidence type="ECO:0000313" key="3">
    <source>
        <dbReference type="EMBL" id="KAA1090799.1"/>
    </source>
</evidence>
<sequence>MLPVHVRPAISSSSCAGSNKVKPTAIRGTHIVRPGLPCSFPQAEELISTPHMAYDSSDP</sequence>
<accession>A0A5B0LLA1</accession>
<gene>
    <name evidence="3" type="ORF">PGT21_014190</name>
    <name evidence="2" type="ORF">PGTUg99_013420</name>
</gene>
<feature type="region of interest" description="Disordered" evidence="1">
    <location>
        <begin position="1"/>
        <end position="21"/>
    </location>
</feature>
<organism evidence="2 5">
    <name type="scientific">Puccinia graminis f. sp. tritici</name>
    <dbReference type="NCBI Taxonomy" id="56615"/>
    <lineage>
        <taxon>Eukaryota</taxon>
        <taxon>Fungi</taxon>
        <taxon>Dikarya</taxon>
        <taxon>Basidiomycota</taxon>
        <taxon>Pucciniomycotina</taxon>
        <taxon>Pucciniomycetes</taxon>
        <taxon>Pucciniales</taxon>
        <taxon>Pucciniaceae</taxon>
        <taxon>Puccinia</taxon>
    </lineage>
</organism>
<dbReference type="EMBL" id="VSWC01000092">
    <property type="protein sequence ID" value="KAA1090799.1"/>
    <property type="molecule type" value="Genomic_DNA"/>
</dbReference>
<dbReference type="Proteomes" id="UP000325313">
    <property type="component" value="Unassembled WGS sequence"/>
</dbReference>
<dbReference type="AlphaFoldDB" id="A0A5B0LLA1"/>
<evidence type="ECO:0000313" key="4">
    <source>
        <dbReference type="Proteomes" id="UP000324748"/>
    </source>
</evidence>
<evidence type="ECO:0000313" key="5">
    <source>
        <dbReference type="Proteomes" id="UP000325313"/>
    </source>
</evidence>
<evidence type="ECO:0000256" key="1">
    <source>
        <dbReference type="SAM" id="MobiDB-lite"/>
    </source>
</evidence>
<keyword evidence="4" id="KW-1185">Reference proteome</keyword>
<reference evidence="4 5" key="1">
    <citation type="submission" date="2019-05" db="EMBL/GenBank/DDBJ databases">
        <title>Emergence of the Ug99 lineage of the wheat stem rust pathogen through somatic hybridization.</title>
        <authorList>
            <person name="Li F."/>
            <person name="Upadhyaya N.M."/>
            <person name="Sperschneider J."/>
            <person name="Matny O."/>
            <person name="Nguyen-Phuc H."/>
            <person name="Mago R."/>
            <person name="Raley C."/>
            <person name="Miller M.E."/>
            <person name="Silverstein K.A.T."/>
            <person name="Henningsen E."/>
            <person name="Hirsch C.D."/>
            <person name="Visser B."/>
            <person name="Pretorius Z.A."/>
            <person name="Steffenson B.J."/>
            <person name="Schwessinger B."/>
            <person name="Dodds P.N."/>
            <person name="Figueroa M."/>
        </authorList>
    </citation>
    <scope>NUCLEOTIDE SEQUENCE [LARGE SCALE GENOMIC DNA]</scope>
    <source>
        <strain evidence="3">21-0</strain>
        <strain evidence="2 5">Ug99</strain>
    </source>
</reference>
<dbReference type="Proteomes" id="UP000324748">
    <property type="component" value="Unassembled WGS sequence"/>
</dbReference>
<proteinExistence type="predicted"/>
<dbReference type="EMBL" id="VDEP01000510">
    <property type="protein sequence ID" value="KAA1065382.1"/>
    <property type="molecule type" value="Genomic_DNA"/>
</dbReference>
<comment type="caution">
    <text evidence="2">The sequence shown here is derived from an EMBL/GenBank/DDBJ whole genome shotgun (WGS) entry which is preliminary data.</text>
</comment>